<feature type="region of interest" description="Disordered" evidence="1">
    <location>
        <begin position="394"/>
        <end position="448"/>
    </location>
</feature>
<feature type="compositionally biased region" description="Polar residues" evidence="1">
    <location>
        <begin position="617"/>
        <end position="645"/>
    </location>
</feature>
<evidence type="ECO:0000313" key="3">
    <source>
        <dbReference type="Proteomes" id="UP000728185"/>
    </source>
</evidence>
<evidence type="ECO:0000256" key="1">
    <source>
        <dbReference type="SAM" id="MobiDB-lite"/>
    </source>
</evidence>
<feature type="region of interest" description="Disordered" evidence="1">
    <location>
        <begin position="617"/>
        <end position="665"/>
    </location>
</feature>
<evidence type="ECO:0000313" key="2">
    <source>
        <dbReference type="EMBL" id="KAA0195683.1"/>
    </source>
</evidence>
<feature type="region of interest" description="Disordered" evidence="1">
    <location>
        <begin position="50"/>
        <end position="90"/>
    </location>
</feature>
<feature type="compositionally biased region" description="Polar residues" evidence="1">
    <location>
        <begin position="394"/>
        <end position="409"/>
    </location>
</feature>
<sequence length="1047" mass="113446">MNSVLLHEPDQSNPHNGRYVVSLAGVCQTLHDRLIEALQKWIPPEESHISTEPVSKTFPLQPDQSLGHYGSLSKTLSSSPPPPPPSEPSLLIPLATNSTKTDVISTDGVHIDLTNLHLLLAKSAQLSSSSLALPKSPQPQADLKIRSGTPTLTDSSKQNQSVDGSSTENVSVSEQQAFRSPNFYSPLSVCTAGPQYAAPEPISTRLHNPAAQPKVTPTESSGHHKICADSDSRSNATCNSSNLLHQLLSGADVTQVRNRSGLLEPTLCRNQYVDSKLIRRPHEPQRLTPTHLCLKNAPGDSESLVKQNFIPFAPNTIPVSNVQFVHSPVDTTSTISANLGTSVPDQSSLIHQSLSSIMSTLPPAVPSDSTLIVEKLLYLLLELQKSQMSANLTAMSMSTSPRANTSPCSTLMDGPETPRSLNSPVCGLPPVAPNSSSTPTSTDNPDATDSAHYLQQVVTTSCSSSEFSNPLSVKWSSPQQLSLPKVGRQQQTVARPLLRPEATNCANSPHVISTPAITDIYEARPRSNSDIPCTTRRRLRFTRDFRSRSQAKLECADTGSFNGPLVGRMPQSESESTCELESSLFAQLILSPDSPASTNSHSTGSLKSFCNANNQGDNRNAFESQSSQDALRSPIQTATTTNITAKSEIKTDESPPPPPSSPFTCHSGSRTQVFEWLRESDLFVAEHCFDIPLGALLATAISPARSQWAEWCCSALFTSNAPSDPVPGLTKYVINKLWHQLLLVCLIENNFQPQCVTTPVNPNCAAPMGVSDPNTSGPLSVPVSNTRFDSHHHHAQPLRDKILNAIFSLAALDMEESPAPDAHLVSELNRLVAEGTRLKLTPELFRLIRYCILAQNAYPHHFSTTYSEALSELEAELTNTAGAAALTDVLKLLNHLHCFDAGTLKQFFGLSTDPISAVTALCDSSTSEGKSNNASASEWNHCDQQHTASFNLGNFKRKANGIDDLLYLHREGITERDPSPVQVRSRAYTTTECNKSARLSTTMPDSASDATSGNLNMSLQGRPRSDTVPRIGRHPRRAERSWKFGIR</sequence>
<reference evidence="2" key="1">
    <citation type="submission" date="2019-05" db="EMBL/GenBank/DDBJ databases">
        <title>Annotation for the trematode Fasciolopsis buski.</title>
        <authorList>
            <person name="Choi Y.-J."/>
        </authorList>
    </citation>
    <scope>NUCLEOTIDE SEQUENCE</scope>
    <source>
        <strain evidence="2">HT</strain>
        <tissue evidence="2">Whole worm</tissue>
    </source>
</reference>
<accession>A0A8E0S0G0</accession>
<feature type="region of interest" description="Disordered" evidence="1">
    <location>
        <begin position="131"/>
        <end position="173"/>
    </location>
</feature>
<dbReference type="OrthoDB" id="6249326at2759"/>
<feature type="region of interest" description="Disordered" evidence="1">
    <location>
        <begin position="200"/>
        <end position="232"/>
    </location>
</feature>
<dbReference type="AlphaFoldDB" id="A0A8E0S0G0"/>
<comment type="caution">
    <text evidence="2">The sequence shown here is derived from an EMBL/GenBank/DDBJ whole genome shotgun (WGS) entry which is preliminary data.</text>
</comment>
<dbReference type="Proteomes" id="UP000728185">
    <property type="component" value="Unassembled WGS sequence"/>
</dbReference>
<protein>
    <submittedName>
        <fullName evidence="2">Uncharacterized protein</fullName>
    </submittedName>
</protein>
<keyword evidence="3" id="KW-1185">Reference proteome</keyword>
<feature type="compositionally biased region" description="Basic and acidic residues" evidence="1">
    <location>
        <begin position="1038"/>
        <end position="1047"/>
    </location>
</feature>
<gene>
    <name evidence="2" type="ORF">FBUS_06047</name>
</gene>
<dbReference type="EMBL" id="LUCM01003508">
    <property type="protein sequence ID" value="KAA0195683.1"/>
    <property type="molecule type" value="Genomic_DNA"/>
</dbReference>
<organism evidence="2 3">
    <name type="scientific">Fasciolopsis buskii</name>
    <dbReference type="NCBI Taxonomy" id="27845"/>
    <lineage>
        <taxon>Eukaryota</taxon>
        <taxon>Metazoa</taxon>
        <taxon>Spiralia</taxon>
        <taxon>Lophotrochozoa</taxon>
        <taxon>Platyhelminthes</taxon>
        <taxon>Trematoda</taxon>
        <taxon>Digenea</taxon>
        <taxon>Plagiorchiida</taxon>
        <taxon>Echinostomata</taxon>
        <taxon>Echinostomatoidea</taxon>
        <taxon>Fasciolidae</taxon>
        <taxon>Fasciolopsis</taxon>
    </lineage>
</organism>
<name>A0A8E0S0G0_9TREM</name>
<feature type="compositionally biased region" description="Low complexity" evidence="1">
    <location>
        <begin position="131"/>
        <end position="140"/>
    </location>
</feature>
<feature type="compositionally biased region" description="Polar residues" evidence="1">
    <location>
        <begin position="996"/>
        <end position="1019"/>
    </location>
</feature>
<feature type="compositionally biased region" description="Polar residues" evidence="1">
    <location>
        <begin position="148"/>
        <end position="173"/>
    </location>
</feature>
<proteinExistence type="predicted"/>
<feature type="compositionally biased region" description="Low complexity" evidence="1">
    <location>
        <begin position="433"/>
        <end position="448"/>
    </location>
</feature>
<feature type="region of interest" description="Disordered" evidence="1">
    <location>
        <begin position="996"/>
        <end position="1047"/>
    </location>
</feature>